<name>A0A4Y2RDC0_ARAVE</name>
<keyword evidence="2" id="KW-1185">Reference proteome</keyword>
<dbReference type="EMBL" id="BGPR01016398">
    <property type="protein sequence ID" value="GBN72845.1"/>
    <property type="molecule type" value="Genomic_DNA"/>
</dbReference>
<dbReference type="Proteomes" id="UP000499080">
    <property type="component" value="Unassembled WGS sequence"/>
</dbReference>
<evidence type="ECO:0000313" key="2">
    <source>
        <dbReference type="Proteomes" id="UP000499080"/>
    </source>
</evidence>
<reference evidence="1 2" key="1">
    <citation type="journal article" date="2019" name="Sci. Rep.">
        <title>Orb-weaving spider Araneus ventricosus genome elucidates the spidroin gene catalogue.</title>
        <authorList>
            <person name="Kono N."/>
            <person name="Nakamura H."/>
            <person name="Ohtoshi R."/>
            <person name="Moran D.A.P."/>
            <person name="Shinohara A."/>
            <person name="Yoshida Y."/>
            <person name="Fujiwara M."/>
            <person name="Mori M."/>
            <person name="Tomita M."/>
            <person name="Arakawa K."/>
        </authorList>
    </citation>
    <scope>NUCLEOTIDE SEQUENCE [LARGE SCALE GENOMIC DNA]</scope>
</reference>
<proteinExistence type="predicted"/>
<dbReference type="AlphaFoldDB" id="A0A4Y2RDC0"/>
<accession>A0A4Y2RDC0</accession>
<gene>
    <name evidence="1" type="ORF">AVEN_191403_1</name>
</gene>
<protein>
    <submittedName>
        <fullName evidence="1">Uncharacterized protein</fullName>
    </submittedName>
</protein>
<organism evidence="1 2">
    <name type="scientific">Araneus ventricosus</name>
    <name type="common">Orbweaver spider</name>
    <name type="synonym">Epeira ventricosa</name>
    <dbReference type="NCBI Taxonomy" id="182803"/>
    <lineage>
        <taxon>Eukaryota</taxon>
        <taxon>Metazoa</taxon>
        <taxon>Ecdysozoa</taxon>
        <taxon>Arthropoda</taxon>
        <taxon>Chelicerata</taxon>
        <taxon>Arachnida</taxon>
        <taxon>Araneae</taxon>
        <taxon>Araneomorphae</taxon>
        <taxon>Entelegynae</taxon>
        <taxon>Araneoidea</taxon>
        <taxon>Araneidae</taxon>
        <taxon>Araneus</taxon>
    </lineage>
</organism>
<sequence>MGLREVCVRYRWLIAKKLKAIWRERLSVFSFGSVEPMERTYEVGVITLISQYDPEQRISVEVLISETIPSADVREDMESRGLRLADTCESG</sequence>
<evidence type="ECO:0000313" key="1">
    <source>
        <dbReference type="EMBL" id="GBN72845.1"/>
    </source>
</evidence>
<comment type="caution">
    <text evidence="1">The sequence shown here is derived from an EMBL/GenBank/DDBJ whole genome shotgun (WGS) entry which is preliminary data.</text>
</comment>